<keyword evidence="2" id="KW-1185">Reference proteome</keyword>
<name>A0A7J6B874_AMEME</name>
<proteinExistence type="predicted"/>
<sequence>MSSGGHCRSDSELGVFVGTCFTPKIGSSGILSRDDRSMLVGPWFHFKYRDFICLVITNKPNFKKNPIRLNLTRVSL</sequence>
<accession>A0A7J6B874</accession>
<reference evidence="1 2" key="1">
    <citation type="submission" date="2020-02" db="EMBL/GenBank/DDBJ databases">
        <title>A chromosome-scale genome assembly of the black bullhead catfish (Ameiurus melas).</title>
        <authorList>
            <person name="Wen M."/>
            <person name="Zham M."/>
            <person name="Cabau C."/>
            <person name="Klopp C."/>
            <person name="Donnadieu C."/>
            <person name="Roques C."/>
            <person name="Bouchez O."/>
            <person name="Lampietro C."/>
            <person name="Jouanno E."/>
            <person name="Herpin A."/>
            <person name="Louis A."/>
            <person name="Berthelot C."/>
            <person name="Parey E."/>
            <person name="Roest-Crollius H."/>
            <person name="Braasch I."/>
            <person name="Postlethwait J."/>
            <person name="Robinson-Rechavi M."/>
            <person name="Echchiki A."/>
            <person name="Begum T."/>
            <person name="Montfort J."/>
            <person name="Schartl M."/>
            <person name="Bobe J."/>
            <person name="Guiguen Y."/>
        </authorList>
    </citation>
    <scope>NUCLEOTIDE SEQUENCE [LARGE SCALE GENOMIC DNA]</scope>
    <source>
        <strain evidence="1">M_S1</strain>
        <tissue evidence="1">Blood</tissue>
    </source>
</reference>
<protein>
    <submittedName>
        <fullName evidence="1">Uncharacterized protein</fullName>
    </submittedName>
</protein>
<dbReference type="EMBL" id="JAAGNN010000004">
    <property type="protein sequence ID" value="KAF4089948.1"/>
    <property type="molecule type" value="Genomic_DNA"/>
</dbReference>
<organism evidence="1 2">
    <name type="scientific">Ameiurus melas</name>
    <name type="common">Black bullhead</name>
    <name type="synonym">Silurus melas</name>
    <dbReference type="NCBI Taxonomy" id="219545"/>
    <lineage>
        <taxon>Eukaryota</taxon>
        <taxon>Metazoa</taxon>
        <taxon>Chordata</taxon>
        <taxon>Craniata</taxon>
        <taxon>Vertebrata</taxon>
        <taxon>Euteleostomi</taxon>
        <taxon>Actinopterygii</taxon>
        <taxon>Neopterygii</taxon>
        <taxon>Teleostei</taxon>
        <taxon>Ostariophysi</taxon>
        <taxon>Siluriformes</taxon>
        <taxon>Ictaluridae</taxon>
        <taxon>Ameiurus</taxon>
    </lineage>
</organism>
<comment type="caution">
    <text evidence="1">The sequence shown here is derived from an EMBL/GenBank/DDBJ whole genome shotgun (WGS) entry which is preliminary data.</text>
</comment>
<evidence type="ECO:0000313" key="1">
    <source>
        <dbReference type="EMBL" id="KAF4089948.1"/>
    </source>
</evidence>
<dbReference type="Proteomes" id="UP000593565">
    <property type="component" value="Unassembled WGS sequence"/>
</dbReference>
<gene>
    <name evidence="1" type="ORF">AMELA_G00044120</name>
</gene>
<dbReference type="AlphaFoldDB" id="A0A7J6B874"/>
<evidence type="ECO:0000313" key="2">
    <source>
        <dbReference type="Proteomes" id="UP000593565"/>
    </source>
</evidence>